<dbReference type="Proteomes" id="UP000010824">
    <property type="component" value="Chromosome"/>
</dbReference>
<keyword evidence="3" id="KW-1185">Reference proteome</keyword>
<sequence length="74" mass="8167">MVILSSEEVLDKLNKDLLEIAKKKYCETLVECGAARTMDEAARIASVEPSSAIAETKMEDPKIQKAREDARLTA</sequence>
<dbReference type="AlphaFoldDB" id="L0HH60"/>
<evidence type="ECO:0000313" key="3">
    <source>
        <dbReference type="Proteomes" id="UP000010824"/>
    </source>
</evidence>
<accession>L0HH60</accession>
<proteinExistence type="predicted"/>
<evidence type="ECO:0000256" key="1">
    <source>
        <dbReference type="SAM" id="MobiDB-lite"/>
    </source>
</evidence>
<gene>
    <name evidence="2" type="ordered locus">Metfor_1375</name>
</gene>
<organism evidence="2 3">
    <name type="scientific">Methanoregula formicica (strain DSM 22288 / NBRC 105244 / SMSP)</name>
    <dbReference type="NCBI Taxonomy" id="593750"/>
    <lineage>
        <taxon>Archaea</taxon>
        <taxon>Methanobacteriati</taxon>
        <taxon>Methanobacteriota</taxon>
        <taxon>Stenosarchaea group</taxon>
        <taxon>Methanomicrobia</taxon>
        <taxon>Methanomicrobiales</taxon>
        <taxon>Methanoregulaceae</taxon>
        <taxon>Methanoregula</taxon>
    </lineage>
</organism>
<feature type="region of interest" description="Disordered" evidence="1">
    <location>
        <begin position="53"/>
        <end position="74"/>
    </location>
</feature>
<dbReference type="EMBL" id="CP003167">
    <property type="protein sequence ID" value="AGB02414.1"/>
    <property type="molecule type" value="Genomic_DNA"/>
</dbReference>
<reference evidence="2 3" key="2">
    <citation type="journal article" date="2014" name="Genome Announc.">
        <title>Complete Genome Sequence of Methanoregula formicica SMSPT, a Mesophilic Hydrogenotrophic Methanogen Isolated from a Methanogenic Upflow Anaerobic Sludge Blanket Reactor.</title>
        <authorList>
            <person name="Yamamoto K."/>
            <person name="Tamaki H."/>
            <person name="Cadillo-Quiroz H."/>
            <person name="Imachi H."/>
            <person name="Kyrpides N."/>
            <person name="Woyke T."/>
            <person name="Goodwin L."/>
            <person name="Zinder S.H."/>
            <person name="Kamagata Y."/>
            <person name="Liu W.T."/>
        </authorList>
    </citation>
    <scope>NUCLEOTIDE SEQUENCE [LARGE SCALE GENOMIC DNA]</scope>
    <source>
        <strain evidence="3">DSM 22288 / NBRC 105244 / SMSP</strain>
    </source>
</reference>
<name>L0HH60_METFS</name>
<dbReference type="KEGG" id="mfo:Metfor_1375"/>
<feature type="compositionally biased region" description="Basic and acidic residues" evidence="1">
    <location>
        <begin position="56"/>
        <end position="74"/>
    </location>
</feature>
<dbReference type="STRING" id="593750.Metfor_1375"/>
<protein>
    <submittedName>
        <fullName evidence="2">Uncharacterized protein</fullName>
    </submittedName>
</protein>
<dbReference type="HOGENOM" id="CLU_2678899_0_0_2"/>
<reference evidence="3" key="1">
    <citation type="submission" date="2011-12" db="EMBL/GenBank/DDBJ databases">
        <title>Complete sequence of Methanoregula formicicum SMSP.</title>
        <authorList>
            <person name="Lucas S."/>
            <person name="Han J."/>
            <person name="Lapidus A."/>
            <person name="Cheng J.-F."/>
            <person name="Goodwin L."/>
            <person name="Pitluck S."/>
            <person name="Peters L."/>
            <person name="Ovchinnikova G."/>
            <person name="Teshima H."/>
            <person name="Detter J.C."/>
            <person name="Han C."/>
            <person name="Tapia R."/>
            <person name="Land M."/>
            <person name="Hauser L."/>
            <person name="Kyrpides N."/>
            <person name="Ivanova N."/>
            <person name="Pagani I."/>
            <person name="Imachi H."/>
            <person name="Tamaki H."/>
            <person name="Sekiguchi Y."/>
            <person name="Kamagata Y."/>
            <person name="Cadillo-Quiroz H."/>
            <person name="Zinder S."/>
            <person name="Liu W.-T."/>
            <person name="Woyke T."/>
        </authorList>
    </citation>
    <scope>NUCLEOTIDE SEQUENCE [LARGE SCALE GENOMIC DNA]</scope>
    <source>
        <strain evidence="3">DSM 22288 / NBRC 105244 / SMSP</strain>
    </source>
</reference>
<dbReference type="GeneID" id="14307764"/>
<dbReference type="InParanoid" id="L0HH60"/>
<dbReference type="RefSeq" id="WP_015285377.1">
    <property type="nucleotide sequence ID" value="NC_019943.1"/>
</dbReference>
<evidence type="ECO:0000313" key="2">
    <source>
        <dbReference type="EMBL" id="AGB02414.1"/>
    </source>
</evidence>